<organism evidence="8 9">
    <name type="scientific">Chitinophaga arvensicola</name>
    <dbReference type="NCBI Taxonomy" id="29529"/>
    <lineage>
        <taxon>Bacteria</taxon>
        <taxon>Pseudomonadati</taxon>
        <taxon>Bacteroidota</taxon>
        <taxon>Chitinophagia</taxon>
        <taxon>Chitinophagales</taxon>
        <taxon>Chitinophagaceae</taxon>
        <taxon>Chitinophaga</taxon>
    </lineage>
</organism>
<dbReference type="InterPro" id="IPR001789">
    <property type="entry name" value="Sig_transdc_resp-reg_receiver"/>
</dbReference>
<keyword evidence="1 4" id="KW-0597">Phosphoprotein</keyword>
<dbReference type="Proteomes" id="UP000199310">
    <property type="component" value="Unassembled WGS sequence"/>
</dbReference>
<feature type="domain" description="OmpR/PhoB-type" evidence="7">
    <location>
        <begin position="130"/>
        <end position="229"/>
    </location>
</feature>
<dbReference type="PANTHER" id="PTHR48111:SF40">
    <property type="entry name" value="PHOSPHATE REGULON TRANSCRIPTIONAL REGULATORY PROTEIN PHOB"/>
    <property type="match status" value="1"/>
</dbReference>
<evidence type="ECO:0000313" key="8">
    <source>
        <dbReference type="EMBL" id="SEW57490.1"/>
    </source>
</evidence>
<sequence>MKARILLVEAVVGLRNLIRQRFEKNEFEVDVLSNGKQAYEVIRKDLRYYNILLIDAVLPGMDGFELAEKIAEMGGGPPFVLITAANKDDRIRGLKIGAADCLSMPLDVDELALRIRNIIRRITACIINGGSIIERGDVQLNKDLQVLHVGTAGVGLQLSTNESALLNFFFNNENRLVSRKEILTYFNSNDIYLGERSLDVFIFRLRKLLEASRFLSIETVYGAGLILSVRDAVI</sequence>
<dbReference type="InterPro" id="IPR039420">
    <property type="entry name" value="WalR-like"/>
</dbReference>
<evidence type="ECO:0000259" key="6">
    <source>
        <dbReference type="PROSITE" id="PS50110"/>
    </source>
</evidence>
<dbReference type="InterPro" id="IPR001867">
    <property type="entry name" value="OmpR/PhoB-type_DNA-bd"/>
</dbReference>
<keyword evidence="3 5" id="KW-0238">DNA-binding</keyword>
<keyword evidence="2" id="KW-0902">Two-component regulatory system</keyword>
<dbReference type="Gene3D" id="3.40.50.2300">
    <property type="match status" value="1"/>
</dbReference>
<dbReference type="PROSITE" id="PS51755">
    <property type="entry name" value="OMPR_PHOB"/>
    <property type="match status" value="1"/>
</dbReference>
<evidence type="ECO:0000256" key="2">
    <source>
        <dbReference type="ARBA" id="ARBA00023012"/>
    </source>
</evidence>
<dbReference type="GO" id="GO:0032993">
    <property type="term" value="C:protein-DNA complex"/>
    <property type="evidence" value="ECO:0007669"/>
    <property type="project" value="TreeGrafter"/>
</dbReference>
<protein>
    <submittedName>
        <fullName evidence="8">DNA-binding response regulator, OmpR family, contains REC and winged-helix (WHTH) domain</fullName>
    </submittedName>
</protein>
<dbReference type="SUPFAM" id="SSF46894">
    <property type="entry name" value="C-terminal effector domain of the bipartite response regulators"/>
    <property type="match status" value="1"/>
</dbReference>
<feature type="domain" description="Response regulatory" evidence="6">
    <location>
        <begin position="4"/>
        <end position="119"/>
    </location>
</feature>
<dbReference type="GO" id="GO:0000156">
    <property type="term" value="F:phosphorelay response regulator activity"/>
    <property type="evidence" value="ECO:0007669"/>
    <property type="project" value="TreeGrafter"/>
</dbReference>
<dbReference type="CDD" id="cd00383">
    <property type="entry name" value="trans_reg_C"/>
    <property type="match status" value="1"/>
</dbReference>
<dbReference type="InterPro" id="IPR036388">
    <property type="entry name" value="WH-like_DNA-bd_sf"/>
</dbReference>
<dbReference type="SMART" id="SM00862">
    <property type="entry name" value="Trans_reg_C"/>
    <property type="match status" value="1"/>
</dbReference>
<name>A0A1I0SE35_9BACT</name>
<dbReference type="RefSeq" id="WP_177192450.1">
    <property type="nucleotide sequence ID" value="NZ_FOJG01000003.1"/>
</dbReference>
<dbReference type="Gene3D" id="1.10.10.10">
    <property type="entry name" value="Winged helix-like DNA-binding domain superfamily/Winged helix DNA-binding domain"/>
    <property type="match status" value="1"/>
</dbReference>
<dbReference type="PROSITE" id="PS50110">
    <property type="entry name" value="RESPONSE_REGULATORY"/>
    <property type="match status" value="1"/>
</dbReference>
<feature type="DNA-binding region" description="OmpR/PhoB-type" evidence="5">
    <location>
        <begin position="130"/>
        <end position="229"/>
    </location>
</feature>
<evidence type="ECO:0000259" key="7">
    <source>
        <dbReference type="PROSITE" id="PS51755"/>
    </source>
</evidence>
<dbReference type="InterPro" id="IPR011006">
    <property type="entry name" value="CheY-like_superfamily"/>
</dbReference>
<evidence type="ECO:0000256" key="5">
    <source>
        <dbReference type="PROSITE-ProRule" id="PRU01091"/>
    </source>
</evidence>
<dbReference type="SUPFAM" id="SSF52172">
    <property type="entry name" value="CheY-like"/>
    <property type="match status" value="1"/>
</dbReference>
<dbReference type="STRING" id="29529.SAMN04488122_6809"/>
<dbReference type="CDD" id="cd17546">
    <property type="entry name" value="REC_hyHK_CKI1_RcsC-like"/>
    <property type="match status" value="1"/>
</dbReference>
<evidence type="ECO:0000256" key="3">
    <source>
        <dbReference type="ARBA" id="ARBA00023125"/>
    </source>
</evidence>
<dbReference type="SMART" id="SM00448">
    <property type="entry name" value="REC"/>
    <property type="match status" value="1"/>
</dbReference>
<evidence type="ECO:0000256" key="1">
    <source>
        <dbReference type="ARBA" id="ARBA00022553"/>
    </source>
</evidence>
<evidence type="ECO:0000313" key="9">
    <source>
        <dbReference type="Proteomes" id="UP000199310"/>
    </source>
</evidence>
<dbReference type="PANTHER" id="PTHR48111">
    <property type="entry name" value="REGULATOR OF RPOS"/>
    <property type="match status" value="1"/>
</dbReference>
<proteinExistence type="predicted"/>
<dbReference type="GO" id="GO:0005829">
    <property type="term" value="C:cytosol"/>
    <property type="evidence" value="ECO:0007669"/>
    <property type="project" value="TreeGrafter"/>
</dbReference>
<dbReference type="EMBL" id="FOJG01000003">
    <property type="protein sequence ID" value="SEW57490.1"/>
    <property type="molecule type" value="Genomic_DNA"/>
</dbReference>
<evidence type="ECO:0000256" key="4">
    <source>
        <dbReference type="PROSITE-ProRule" id="PRU00169"/>
    </source>
</evidence>
<gene>
    <name evidence="8" type="ORF">SAMN04488122_6809</name>
</gene>
<dbReference type="Pfam" id="PF00072">
    <property type="entry name" value="Response_reg"/>
    <property type="match status" value="1"/>
</dbReference>
<dbReference type="AlphaFoldDB" id="A0A1I0SE35"/>
<dbReference type="Pfam" id="PF00486">
    <property type="entry name" value="Trans_reg_C"/>
    <property type="match status" value="1"/>
</dbReference>
<accession>A0A1I0SE35</accession>
<dbReference type="InterPro" id="IPR016032">
    <property type="entry name" value="Sig_transdc_resp-reg_C-effctor"/>
</dbReference>
<reference evidence="9" key="1">
    <citation type="submission" date="2016-10" db="EMBL/GenBank/DDBJ databases">
        <authorList>
            <person name="Varghese N."/>
            <person name="Submissions S."/>
        </authorList>
    </citation>
    <scope>NUCLEOTIDE SEQUENCE [LARGE SCALE GENOMIC DNA]</scope>
    <source>
        <strain evidence="9">DSM 3695</strain>
    </source>
</reference>
<keyword evidence="9" id="KW-1185">Reference proteome</keyword>
<dbReference type="GO" id="GO:0006355">
    <property type="term" value="P:regulation of DNA-templated transcription"/>
    <property type="evidence" value="ECO:0007669"/>
    <property type="project" value="InterPro"/>
</dbReference>
<dbReference type="GO" id="GO:0000976">
    <property type="term" value="F:transcription cis-regulatory region binding"/>
    <property type="evidence" value="ECO:0007669"/>
    <property type="project" value="TreeGrafter"/>
</dbReference>
<feature type="modified residue" description="4-aspartylphosphate" evidence="4">
    <location>
        <position position="55"/>
    </location>
</feature>